<keyword evidence="3" id="KW-0808">Transferase</keyword>
<dbReference type="GO" id="GO:0016301">
    <property type="term" value="F:kinase activity"/>
    <property type="evidence" value="ECO:0007669"/>
    <property type="project" value="UniProtKB-KW"/>
</dbReference>
<feature type="modified residue" description="4-aspartylphosphate" evidence="1">
    <location>
        <position position="75"/>
    </location>
</feature>
<gene>
    <name evidence="3" type="ORF">Thiowin_01027</name>
</gene>
<sequence length="81" mass="9169">MVDVPPAPLSTVADATLLEQTVIRVLLTHTYPIVLHGLQALLQAQQQFQVVDRRMTAQGLMEAVRRHRPDILLMDWQLKDG</sequence>
<dbReference type="SUPFAM" id="SSF52172">
    <property type="entry name" value="CheY-like"/>
    <property type="match status" value="1"/>
</dbReference>
<dbReference type="EMBL" id="CP121472">
    <property type="protein sequence ID" value="WPL16088.1"/>
    <property type="molecule type" value="Genomic_DNA"/>
</dbReference>
<dbReference type="InterPro" id="IPR001789">
    <property type="entry name" value="Sig_transdc_resp-reg_receiver"/>
</dbReference>
<accession>A0ABZ0S4Y5</accession>
<evidence type="ECO:0000313" key="3">
    <source>
        <dbReference type="EMBL" id="WPL16088.1"/>
    </source>
</evidence>
<feature type="domain" description="Response regulatory" evidence="2">
    <location>
        <begin position="24"/>
        <end position="81"/>
    </location>
</feature>
<organism evidence="3 4">
    <name type="scientific">Thiorhodovibrio winogradskyi</name>
    <dbReference type="NCBI Taxonomy" id="77007"/>
    <lineage>
        <taxon>Bacteria</taxon>
        <taxon>Pseudomonadati</taxon>
        <taxon>Pseudomonadota</taxon>
        <taxon>Gammaproteobacteria</taxon>
        <taxon>Chromatiales</taxon>
        <taxon>Chromatiaceae</taxon>
        <taxon>Thiorhodovibrio</taxon>
    </lineage>
</organism>
<keyword evidence="3" id="KW-0418">Kinase</keyword>
<keyword evidence="1" id="KW-0597">Phosphoprotein</keyword>
<name>A0ABZ0S4Y5_9GAMM</name>
<proteinExistence type="predicted"/>
<evidence type="ECO:0000313" key="4">
    <source>
        <dbReference type="Proteomes" id="UP001432180"/>
    </source>
</evidence>
<dbReference type="Gene3D" id="3.40.50.2300">
    <property type="match status" value="1"/>
</dbReference>
<evidence type="ECO:0000259" key="2">
    <source>
        <dbReference type="PROSITE" id="PS50110"/>
    </source>
</evidence>
<dbReference type="InterPro" id="IPR011006">
    <property type="entry name" value="CheY-like_superfamily"/>
</dbReference>
<dbReference type="PROSITE" id="PS50110">
    <property type="entry name" value="RESPONSE_REGULATORY"/>
    <property type="match status" value="1"/>
</dbReference>
<protein>
    <submittedName>
        <fullName evidence="3">Two component system sensor kinase SsrB</fullName>
    </submittedName>
</protein>
<reference evidence="3 4" key="1">
    <citation type="journal article" date="2023" name="Microorganisms">
        <title>Thiorhodovibrio frisius and Trv. litoralis spp. nov., Two Novel Members from a Clade of Fastidious Purple Sulfur Bacteria That Exhibit Unique Red-Shifted Light-Harvesting Capabilities.</title>
        <authorList>
            <person name="Methner A."/>
            <person name="Kuzyk S.B."/>
            <person name="Petersen J."/>
            <person name="Bauer S."/>
            <person name="Brinkmann H."/>
            <person name="Sichau K."/>
            <person name="Wanner G."/>
            <person name="Wolf J."/>
            <person name="Neumann-Schaal M."/>
            <person name="Henke P."/>
            <person name="Tank M."/>
            <person name="Sproer C."/>
            <person name="Bunk B."/>
            <person name="Overmann J."/>
        </authorList>
    </citation>
    <scope>NUCLEOTIDE SEQUENCE [LARGE SCALE GENOMIC DNA]</scope>
    <source>
        <strain evidence="3 4">DSM 6702</strain>
    </source>
</reference>
<evidence type="ECO:0000256" key="1">
    <source>
        <dbReference type="PROSITE-ProRule" id="PRU00169"/>
    </source>
</evidence>
<dbReference type="Proteomes" id="UP001432180">
    <property type="component" value="Chromosome"/>
</dbReference>
<keyword evidence="4" id="KW-1185">Reference proteome</keyword>
<dbReference type="RefSeq" id="WP_328986636.1">
    <property type="nucleotide sequence ID" value="NZ_CP121472.1"/>
</dbReference>